<dbReference type="GO" id="GO:0005085">
    <property type="term" value="F:guanyl-nucleotide exchange factor activity"/>
    <property type="evidence" value="ECO:0007669"/>
    <property type="project" value="UniProtKB-KW"/>
</dbReference>
<evidence type="ECO:0000256" key="1">
    <source>
        <dbReference type="ARBA" id="ARBA00022658"/>
    </source>
</evidence>
<dbReference type="InterPro" id="IPR000219">
    <property type="entry name" value="DH_dom"/>
</dbReference>
<sequence length="370" mass="41478">MWTVSGVTVSWGDGLWVTVSLWTVSWVTVLGDGLGDGLGVTVSGVDGLRVTVSGVTVSRDYSQKLGDDKRLQEHLKLPIQRLNDYQLLLRELVKFSTKLGDDTADLQRAYELMQSLPQRATDAKFISSIEGFKGNLFKLGRLIRHVRRIGEDRSVFILKDIIRLPETSLGSLDQPKALEFFHIESLSHPNYPILIEARTPEIRDSWLAGIKEYVVDTASVEDLLFDDELRVVSQDIDEEDAGIVSPVPEVQEYEDLPEDEELFEKLAKESQEFLEREPSPPAKRQKPESQPLKEVVEELDFWAVKEEDDIPVQSGRPSEGASPTSAKETVKGVTLEQVEESRAAAEQKQAPTTSSPTPQQILLADQQVRR</sequence>
<feature type="compositionally biased region" description="Polar residues" evidence="2">
    <location>
        <begin position="349"/>
        <end position="360"/>
    </location>
</feature>
<dbReference type="InterPro" id="IPR051336">
    <property type="entry name" value="RhoGEF_Guanine_NuclExch_SF"/>
</dbReference>
<feature type="region of interest" description="Disordered" evidence="2">
    <location>
        <begin position="270"/>
        <end position="293"/>
    </location>
</feature>
<protein>
    <submittedName>
        <fullName evidence="4">Obscurin-like 3</fullName>
    </submittedName>
</protein>
<feature type="non-terminal residue" evidence="4">
    <location>
        <position position="370"/>
    </location>
</feature>
<dbReference type="PANTHER" id="PTHR22826">
    <property type="entry name" value="RHO GUANINE EXCHANGE FACTOR-RELATED"/>
    <property type="match status" value="1"/>
</dbReference>
<dbReference type="EMBL" id="JAHLQT010028469">
    <property type="protein sequence ID" value="KAG7161980.1"/>
    <property type="molecule type" value="Genomic_DNA"/>
</dbReference>
<organism evidence="4 5">
    <name type="scientific">Homarus americanus</name>
    <name type="common">American lobster</name>
    <dbReference type="NCBI Taxonomy" id="6706"/>
    <lineage>
        <taxon>Eukaryota</taxon>
        <taxon>Metazoa</taxon>
        <taxon>Ecdysozoa</taxon>
        <taxon>Arthropoda</taxon>
        <taxon>Crustacea</taxon>
        <taxon>Multicrustacea</taxon>
        <taxon>Malacostraca</taxon>
        <taxon>Eumalacostraca</taxon>
        <taxon>Eucarida</taxon>
        <taxon>Decapoda</taxon>
        <taxon>Pleocyemata</taxon>
        <taxon>Astacidea</taxon>
        <taxon>Nephropoidea</taxon>
        <taxon>Nephropidae</taxon>
        <taxon>Homarus</taxon>
    </lineage>
</organism>
<feature type="region of interest" description="Disordered" evidence="2">
    <location>
        <begin position="306"/>
        <end position="370"/>
    </location>
</feature>
<dbReference type="GO" id="GO:0019898">
    <property type="term" value="C:extrinsic component of membrane"/>
    <property type="evidence" value="ECO:0007669"/>
    <property type="project" value="TreeGrafter"/>
</dbReference>
<gene>
    <name evidence="4" type="primary">OBSCN-L3</name>
    <name evidence="4" type="ORF">Hamer_G023328</name>
</gene>
<evidence type="ECO:0000313" key="5">
    <source>
        <dbReference type="Proteomes" id="UP000747542"/>
    </source>
</evidence>
<accession>A0A8J5JUC6</accession>
<evidence type="ECO:0000313" key="4">
    <source>
        <dbReference type="EMBL" id="KAG7161980.1"/>
    </source>
</evidence>
<dbReference type="Proteomes" id="UP000747542">
    <property type="component" value="Unassembled WGS sequence"/>
</dbReference>
<evidence type="ECO:0000259" key="3">
    <source>
        <dbReference type="PROSITE" id="PS50010"/>
    </source>
</evidence>
<dbReference type="Pfam" id="PF00621">
    <property type="entry name" value="RhoGEF"/>
    <property type="match status" value="1"/>
</dbReference>
<proteinExistence type="predicted"/>
<comment type="caution">
    <text evidence="4">The sequence shown here is derived from an EMBL/GenBank/DDBJ whole genome shotgun (WGS) entry which is preliminary data.</text>
</comment>
<dbReference type="Gene3D" id="1.20.900.10">
    <property type="entry name" value="Dbl homology (DH) domain"/>
    <property type="match status" value="1"/>
</dbReference>
<dbReference type="AlphaFoldDB" id="A0A8J5JUC6"/>
<dbReference type="InterPro" id="IPR035899">
    <property type="entry name" value="DBL_dom_sf"/>
</dbReference>
<dbReference type="PROSITE" id="PS50010">
    <property type="entry name" value="DH_2"/>
    <property type="match status" value="1"/>
</dbReference>
<reference evidence="4" key="1">
    <citation type="journal article" date="2021" name="Sci. Adv.">
        <title>The American lobster genome reveals insights on longevity, neural, and immune adaptations.</title>
        <authorList>
            <person name="Polinski J.M."/>
            <person name="Zimin A.V."/>
            <person name="Clark K.F."/>
            <person name="Kohn A.B."/>
            <person name="Sadowski N."/>
            <person name="Timp W."/>
            <person name="Ptitsyn A."/>
            <person name="Khanna P."/>
            <person name="Romanova D.Y."/>
            <person name="Williams P."/>
            <person name="Greenwood S.J."/>
            <person name="Moroz L.L."/>
            <person name="Walt D.R."/>
            <person name="Bodnar A.G."/>
        </authorList>
    </citation>
    <scope>NUCLEOTIDE SEQUENCE</scope>
    <source>
        <strain evidence="4">GMGI-L3</strain>
    </source>
</reference>
<keyword evidence="5" id="KW-1185">Reference proteome</keyword>
<feature type="domain" description="DH" evidence="3">
    <location>
        <begin position="71"/>
        <end position="123"/>
    </location>
</feature>
<evidence type="ECO:0000256" key="2">
    <source>
        <dbReference type="SAM" id="MobiDB-lite"/>
    </source>
</evidence>
<name>A0A8J5JUC6_HOMAM</name>
<dbReference type="SUPFAM" id="SSF48065">
    <property type="entry name" value="DBL homology domain (DH-domain)"/>
    <property type="match status" value="1"/>
</dbReference>
<keyword evidence="1" id="KW-0344">Guanine-nucleotide releasing factor</keyword>
<dbReference type="PANTHER" id="PTHR22826:SF106">
    <property type="entry name" value="TRIO, ISOFORM A"/>
    <property type="match status" value="1"/>
</dbReference>
<dbReference type="GO" id="GO:0005737">
    <property type="term" value="C:cytoplasm"/>
    <property type="evidence" value="ECO:0007669"/>
    <property type="project" value="TreeGrafter"/>
</dbReference>